<comment type="caution">
    <text evidence="2">The sequence shown here is derived from an EMBL/GenBank/DDBJ whole genome shotgun (WGS) entry which is preliminary data.</text>
</comment>
<sequence length="147" mass="17015">MHFRFGRDHGVPGSSEQFRRLRRRRRRRRPRPCRLFRIRLVFALREFSSLSPEERAGRAEQAPPTWRGPIVYESVVNCPSGDSDYVSAEPRQLGADPSRIWQLIYLCVRPAPSPSSPLPELAHPVIFQNLCHGRRPIHIFGLAVHDE</sequence>
<accession>A0ABR1CGT4</accession>
<proteinExistence type="predicted"/>
<gene>
    <name evidence="2" type="primary">Necator_chrII.g7801</name>
    <name evidence="2" type="ORF">RB195_020007</name>
</gene>
<evidence type="ECO:0000256" key="1">
    <source>
        <dbReference type="SAM" id="MobiDB-lite"/>
    </source>
</evidence>
<evidence type="ECO:0000313" key="3">
    <source>
        <dbReference type="Proteomes" id="UP001303046"/>
    </source>
</evidence>
<reference evidence="2 3" key="1">
    <citation type="submission" date="2023-08" db="EMBL/GenBank/DDBJ databases">
        <title>A Necator americanus chromosomal reference genome.</title>
        <authorList>
            <person name="Ilik V."/>
            <person name="Petrzelkova K.J."/>
            <person name="Pardy F."/>
            <person name="Fuh T."/>
            <person name="Niatou-Singa F.S."/>
            <person name="Gouil Q."/>
            <person name="Baker L."/>
            <person name="Ritchie M.E."/>
            <person name="Jex A.R."/>
            <person name="Gazzola D."/>
            <person name="Li H."/>
            <person name="Toshio Fujiwara R."/>
            <person name="Zhan B."/>
            <person name="Aroian R.V."/>
            <person name="Pafco B."/>
            <person name="Schwarz E.M."/>
        </authorList>
    </citation>
    <scope>NUCLEOTIDE SEQUENCE [LARGE SCALE GENOMIC DNA]</scope>
    <source>
        <strain evidence="2 3">Aroian</strain>
        <tissue evidence="2">Whole animal</tissue>
    </source>
</reference>
<name>A0ABR1CGT4_NECAM</name>
<protein>
    <submittedName>
        <fullName evidence="2">Uncharacterized protein</fullName>
    </submittedName>
</protein>
<feature type="compositionally biased region" description="Basic and acidic residues" evidence="1">
    <location>
        <begin position="1"/>
        <end position="10"/>
    </location>
</feature>
<feature type="region of interest" description="Disordered" evidence="1">
    <location>
        <begin position="1"/>
        <end position="23"/>
    </location>
</feature>
<evidence type="ECO:0000313" key="2">
    <source>
        <dbReference type="EMBL" id="KAK6737638.1"/>
    </source>
</evidence>
<organism evidence="2 3">
    <name type="scientific">Necator americanus</name>
    <name type="common">Human hookworm</name>
    <dbReference type="NCBI Taxonomy" id="51031"/>
    <lineage>
        <taxon>Eukaryota</taxon>
        <taxon>Metazoa</taxon>
        <taxon>Ecdysozoa</taxon>
        <taxon>Nematoda</taxon>
        <taxon>Chromadorea</taxon>
        <taxon>Rhabditida</taxon>
        <taxon>Rhabditina</taxon>
        <taxon>Rhabditomorpha</taxon>
        <taxon>Strongyloidea</taxon>
        <taxon>Ancylostomatidae</taxon>
        <taxon>Bunostominae</taxon>
        <taxon>Necator</taxon>
    </lineage>
</organism>
<keyword evidence="3" id="KW-1185">Reference proteome</keyword>
<dbReference type="Proteomes" id="UP001303046">
    <property type="component" value="Unassembled WGS sequence"/>
</dbReference>
<dbReference type="EMBL" id="JAVFWL010000002">
    <property type="protein sequence ID" value="KAK6737638.1"/>
    <property type="molecule type" value="Genomic_DNA"/>
</dbReference>